<evidence type="ECO:0000313" key="5">
    <source>
        <dbReference type="Proteomes" id="UP000323392"/>
    </source>
</evidence>
<reference evidence="3 5" key="2">
    <citation type="submission" date="2016-11" db="EMBL/GenBank/DDBJ databases">
        <authorList>
            <person name="Varghese N."/>
            <person name="Submissions S."/>
        </authorList>
    </citation>
    <scope>NUCLEOTIDE SEQUENCE [LARGE SCALE GENOMIC DNA]</scope>
    <source>
        <strain evidence="3 5">DSM 7308</strain>
    </source>
</reference>
<proteinExistence type="predicted"/>
<dbReference type="GO" id="GO:0004180">
    <property type="term" value="F:carboxypeptidase activity"/>
    <property type="evidence" value="ECO:0007669"/>
    <property type="project" value="UniProtKB-KW"/>
</dbReference>
<dbReference type="Proteomes" id="UP000323392">
    <property type="component" value="Unassembled WGS sequence"/>
</dbReference>
<dbReference type="EMBL" id="FRBG01000014">
    <property type="protein sequence ID" value="SHL17876.1"/>
    <property type="molecule type" value="Genomic_DNA"/>
</dbReference>
<feature type="domain" description="Peptidase M15C" evidence="1">
    <location>
        <begin position="195"/>
        <end position="262"/>
    </location>
</feature>
<name>A0A150FSS6_CLOPD</name>
<evidence type="ECO:0000313" key="3">
    <source>
        <dbReference type="EMBL" id="SHL17876.1"/>
    </source>
</evidence>
<evidence type="ECO:0000313" key="4">
    <source>
        <dbReference type="Proteomes" id="UP000092605"/>
    </source>
</evidence>
<dbReference type="SUPFAM" id="SSF55166">
    <property type="entry name" value="Hedgehog/DD-peptidase"/>
    <property type="match status" value="1"/>
</dbReference>
<reference evidence="2 4" key="1">
    <citation type="submission" date="2016-02" db="EMBL/GenBank/DDBJ databases">
        <title>Draft genome sequence for Clostridium paradoxum JW-YL-7.</title>
        <authorList>
            <person name="Utturkar S.M."/>
            <person name="Lancaster A."/>
            <person name="Poole F.L."/>
            <person name="Adams M.W."/>
            <person name="Brown S.D."/>
        </authorList>
    </citation>
    <scope>NUCLEOTIDE SEQUENCE [LARGE SCALE GENOMIC DNA]</scope>
    <source>
        <strain evidence="2 4">JW-YL-7</strain>
    </source>
</reference>
<dbReference type="OrthoDB" id="9799970at2"/>
<protein>
    <submittedName>
        <fullName evidence="3">D-alanyl-D-alanine carboxypeptidase</fullName>
    </submittedName>
</protein>
<keyword evidence="5" id="KW-1185">Reference proteome</keyword>
<dbReference type="Proteomes" id="UP000092605">
    <property type="component" value="Unassembled WGS sequence"/>
</dbReference>
<comment type="caution">
    <text evidence="2">The sequence shown here is derived from an EMBL/GenBank/DDBJ whole genome shotgun (WGS) entry which is preliminary data.</text>
</comment>
<accession>A0A150FSS6</accession>
<dbReference type="Gene3D" id="3.30.1380.10">
    <property type="match status" value="1"/>
</dbReference>
<gene>
    <name evidence="2" type="ORF">JWYL7_1756</name>
    <name evidence="3" type="ORF">SAMN05661008_01605</name>
</gene>
<dbReference type="EMBL" id="LSFY01000001">
    <property type="protein sequence ID" value="KXZ40681.1"/>
    <property type="molecule type" value="Genomic_DNA"/>
</dbReference>
<dbReference type="PATRIC" id="fig|1121328.3.peg.1768"/>
<keyword evidence="3" id="KW-0121">Carboxypeptidase</keyword>
<sequence>MKKVIIFLCLIFLNGCNSREAIKNIDNIEDKQYKTTMKQDILSIMMAYPGYIVDIKVENDNVYLITKGNQKIIYDHKTQKSDEEKLNNPSIKDVLEQIYPLNDIDTLPEQNFNPGRVRLYSLLKEVYGHTKEQIESNLVNVKCGYRNYPFNSKNNAAKSLEKAMKEVSLLAEQSYHIRNCLYPISGTYNFRYIAGTNRLSPHAFGIAIDLARDNRDYWKWASREQGQARLSSYSKEIVRIFEKNNFIWGGKWGYFDILHFEYRPELIIKSRYFSKKESNGIWYEGVPLNEEIKKYIQLIDSKLE</sequence>
<dbReference type="InterPro" id="IPR039561">
    <property type="entry name" value="Peptidase_M15C"/>
</dbReference>
<evidence type="ECO:0000313" key="2">
    <source>
        <dbReference type="EMBL" id="KXZ40681.1"/>
    </source>
</evidence>
<dbReference type="STRING" id="1121328.JWYL7_1756"/>
<dbReference type="AlphaFoldDB" id="A0A150FSS6"/>
<dbReference type="InterPro" id="IPR009045">
    <property type="entry name" value="Zn_M74/Hedgehog-like"/>
</dbReference>
<dbReference type="RefSeq" id="WP_066071951.1">
    <property type="nucleotide sequence ID" value="NZ_FRBG01000014.1"/>
</dbReference>
<organism evidence="2 4">
    <name type="scientific">Alkalithermobacter thermoalcaliphilus JW-YL-7 = DSM 7308</name>
    <dbReference type="NCBI Taxonomy" id="1121328"/>
    <lineage>
        <taxon>Bacteria</taxon>
        <taxon>Bacillati</taxon>
        <taxon>Bacillota</taxon>
        <taxon>Clostridia</taxon>
        <taxon>Peptostreptococcales</taxon>
        <taxon>Tepidibacteraceae</taxon>
        <taxon>Alkalithermobacter</taxon>
    </lineage>
</organism>
<evidence type="ECO:0000259" key="1">
    <source>
        <dbReference type="Pfam" id="PF13539"/>
    </source>
</evidence>
<keyword evidence="3" id="KW-0645">Protease</keyword>
<dbReference type="Pfam" id="PF13539">
    <property type="entry name" value="Peptidase_M15_4"/>
    <property type="match status" value="1"/>
</dbReference>
<keyword evidence="3" id="KW-0378">Hydrolase</keyword>